<comment type="caution">
    <text evidence="2">The sequence shown here is derived from an EMBL/GenBank/DDBJ whole genome shotgun (WGS) entry which is preliminary data.</text>
</comment>
<dbReference type="GO" id="GO:0016491">
    <property type="term" value="F:oxidoreductase activity"/>
    <property type="evidence" value="ECO:0007669"/>
    <property type="project" value="InterPro"/>
</dbReference>
<reference evidence="2" key="2">
    <citation type="submission" date="2020-09" db="EMBL/GenBank/DDBJ databases">
        <authorList>
            <person name="Sun Q."/>
            <person name="Kim S."/>
        </authorList>
    </citation>
    <scope>NUCLEOTIDE SEQUENCE</scope>
    <source>
        <strain evidence="2">KCTC 23310</strain>
    </source>
</reference>
<accession>A0A918WLR7</accession>
<keyword evidence="3" id="KW-1185">Reference proteome</keyword>
<gene>
    <name evidence="2" type="ORF">GCM10007315_28650</name>
</gene>
<dbReference type="Gene3D" id="3.40.50.360">
    <property type="match status" value="1"/>
</dbReference>
<dbReference type="RefSeq" id="WP_189412371.1">
    <property type="nucleotide sequence ID" value="NZ_BMYJ01000009.1"/>
</dbReference>
<dbReference type="GO" id="GO:0010181">
    <property type="term" value="F:FMN binding"/>
    <property type="evidence" value="ECO:0007669"/>
    <property type="project" value="TreeGrafter"/>
</dbReference>
<dbReference type="InterPro" id="IPR050712">
    <property type="entry name" value="NAD(P)H-dep_reductase"/>
</dbReference>
<proteinExistence type="predicted"/>
<dbReference type="AlphaFoldDB" id="A0A918WLR7"/>
<reference evidence="2" key="1">
    <citation type="journal article" date="2014" name="Int. J. Syst. Evol. Microbiol.">
        <title>Complete genome sequence of Corynebacterium casei LMG S-19264T (=DSM 44701T), isolated from a smear-ripened cheese.</title>
        <authorList>
            <consortium name="US DOE Joint Genome Institute (JGI-PGF)"/>
            <person name="Walter F."/>
            <person name="Albersmeier A."/>
            <person name="Kalinowski J."/>
            <person name="Ruckert C."/>
        </authorList>
    </citation>
    <scope>NUCLEOTIDE SEQUENCE</scope>
    <source>
        <strain evidence="2">KCTC 23310</strain>
    </source>
</reference>
<dbReference type="InterPro" id="IPR005025">
    <property type="entry name" value="FMN_Rdtase-like_dom"/>
</dbReference>
<evidence type="ECO:0000259" key="1">
    <source>
        <dbReference type="Pfam" id="PF03358"/>
    </source>
</evidence>
<evidence type="ECO:0000313" key="2">
    <source>
        <dbReference type="EMBL" id="GHC62769.1"/>
    </source>
</evidence>
<dbReference type="SUPFAM" id="SSF52218">
    <property type="entry name" value="Flavoproteins"/>
    <property type="match status" value="1"/>
</dbReference>
<organism evidence="2 3">
    <name type="scientific">Neogemmobacter tilapiae</name>
    <dbReference type="NCBI Taxonomy" id="875041"/>
    <lineage>
        <taxon>Bacteria</taxon>
        <taxon>Pseudomonadati</taxon>
        <taxon>Pseudomonadota</taxon>
        <taxon>Alphaproteobacteria</taxon>
        <taxon>Rhodobacterales</taxon>
        <taxon>Paracoccaceae</taxon>
        <taxon>Neogemmobacter</taxon>
    </lineage>
</organism>
<feature type="domain" description="NADPH-dependent FMN reductase-like" evidence="1">
    <location>
        <begin position="6"/>
        <end position="150"/>
    </location>
</feature>
<dbReference type="Pfam" id="PF03358">
    <property type="entry name" value="FMN_red"/>
    <property type="match status" value="1"/>
</dbReference>
<dbReference type="GO" id="GO:0005829">
    <property type="term" value="C:cytosol"/>
    <property type="evidence" value="ECO:0007669"/>
    <property type="project" value="TreeGrafter"/>
</dbReference>
<sequence length="202" mass="22126">MTATKPKLALIIGSTRPSRFADKPVAWFRALAAERQDVTLEVLDLRDFDLPFFADLSSELYMPSGDPKVQHWQQTLAGYDGFIFVTAEYNHSITGALKNALDLAYKAWMRKPMGILAYGGTGGTRAAEHLRTIGVELHMVPVRNAVHIGGADMLKVHPFGQGADMAEIDANLRPSATALLDDMVWWARATMAARAEDLAQAA</sequence>
<protein>
    <submittedName>
        <fullName evidence="2">FMN reductase</fullName>
    </submittedName>
</protein>
<dbReference type="EMBL" id="BMYJ01000009">
    <property type="protein sequence ID" value="GHC62769.1"/>
    <property type="molecule type" value="Genomic_DNA"/>
</dbReference>
<evidence type="ECO:0000313" key="3">
    <source>
        <dbReference type="Proteomes" id="UP000638981"/>
    </source>
</evidence>
<dbReference type="PANTHER" id="PTHR30543:SF21">
    <property type="entry name" value="NAD(P)H-DEPENDENT FMN REDUCTASE LOT6"/>
    <property type="match status" value="1"/>
</dbReference>
<dbReference type="InterPro" id="IPR029039">
    <property type="entry name" value="Flavoprotein-like_sf"/>
</dbReference>
<dbReference type="PANTHER" id="PTHR30543">
    <property type="entry name" value="CHROMATE REDUCTASE"/>
    <property type="match status" value="1"/>
</dbReference>
<dbReference type="Proteomes" id="UP000638981">
    <property type="component" value="Unassembled WGS sequence"/>
</dbReference>
<name>A0A918WLR7_9RHOB</name>